<name>A0AAW6T644_9BACI</name>
<dbReference type="EMBL" id="JAROYP010000028">
    <property type="protein sequence ID" value="MDH5164296.1"/>
    <property type="molecule type" value="Genomic_DNA"/>
</dbReference>
<dbReference type="RefSeq" id="WP_280618974.1">
    <property type="nucleotide sequence ID" value="NZ_JAROYP010000028.1"/>
</dbReference>
<dbReference type="InterPro" id="IPR000390">
    <property type="entry name" value="Small_drug/metabolite_transptr"/>
</dbReference>
<dbReference type="InterPro" id="IPR037185">
    <property type="entry name" value="EmrE-like"/>
</dbReference>
<sequence>MEWLLLLLAGALEVVWATLLKHADSLVDWLVTLVVIIISFLLLIRSYKKIPVAAAYTVFVGIGTTATYFVGVILGDPFSFKQLIFLVFLITGIIGMKVFTTTNNERSEQ</sequence>
<dbReference type="Gene3D" id="1.10.3730.20">
    <property type="match status" value="1"/>
</dbReference>
<protein>
    <submittedName>
        <fullName evidence="9">Multidrug efflux SMR transporter</fullName>
    </submittedName>
</protein>
<comment type="caution">
    <text evidence="9">The sequence shown here is derived from an EMBL/GenBank/DDBJ whole genome shotgun (WGS) entry which is preliminary data.</text>
</comment>
<keyword evidence="5 8" id="KW-1133">Transmembrane helix</keyword>
<evidence type="ECO:0000256" key="3">
    <source>
        <dbReference type="ARBA" id="ARBA00022475"/>
    </source>
</evidence>
<organism evidence="9 10">
    <name type="scientific">Heyndrickxia oleronia</name>
    <dbReference type="NCBI Taxonomy" id="38875"/>
    <lineage>
        <taxon>Bacteria</taxon>
        <taxon>Bacillati</taxon>
        <taxon>Bacillota</taxon>
        <taxon>Bacilli</taxon>
        <taxon>Bacillales</taxon>
        <taxon>Bacillaceae</taxon>
        <taxon>Heyndrickxia</taxon>
    </lineage>
</organism>
<dbReference type="GO" id="GO:0005886">
    <property type="term" value="C:plasma membrane"/>
    <property type="evidence" value="ECO:0007669"/>
    <property type="project" value="UniProtKB-SubCell"/>
</dbReference>
<evidence type="ECO:0000256" key="6">
    <source>
        <dbReference type="ARBA" id="ARBA00023136"/>
    </source>
</evidence>
<feature type="transmembrane region" description="Helical" evidence="8">
    <location>
        <begin position="27"/>
        <end position="44"/>
    </location>
</feature>
<dbReference type="GO" id="GO:0022857">
    <property type="term" value="F:transmembrane transporter activity"/>
    <property type="evidence" value="ECO:0007669"/>
    <property type="project" value="InterPro"/>
</dbReference>
<dbReference type="Pfam" id="PF00893">
    <property type="entry name" value="Multi_Drug_Res"/>
    <property type="match status" value="1"/>
</dbReference>
<keyword evidence="4 7" id="KW-0812">Transmembrane</keyword>
<dbReference type="Proteomes" id="UP001159179">
    <property type="component" value="Unassembled WGS sequence"/>
</dbReference>
<evidence type="ECO:0000313" key="9">
    <source>
        <dbReference type="EMBL" id="MDH5164296.1"/>
    </source>
</evidence>
<comment type="subcellular location">
    <subcellularLocation>
        <location evidence="1 7">Cell membrane</location>
        <topology evidence="1 7">Multi-pass membrane protein</topology>
    </subcellularLocation>
</comment>
<evidence type="ECO:0000256" key="8">
    <source>
        <dbReference type="SAM" id="Phobius"/>
    </source>
</evidence>
<dbReference type="InterPro" id="IPR045324">
    <property type="entry name" value="Small_multidrug_res"/>
</dbReference>
<evidence type="ECO:0000256" key="4">
    <source>
        <dbReference type="ARBA" id="ARBA00022692"/>
    </source>
</evidence>
<evidence type="ECO:0000256" key="1">
    <source>
        <dbReference type="ARBA" id="ARBA00004651"/>
    </source>
</evidence>
<gene>
    <name evidence="9" type="ORF">P5X88_25520</name>
</gene>
<accession>A0AAW6T644</accession>
<dbReference type="PANTHER" id="PTHR30561">
    <property type="entry name" value="SMR FAMILY PROTON-DEPENDENT DRUG EFFLUX TRANSPORTER SUGE"/>
    <property type="match status" value="1"/>
</dbReference>
<evidence type="ECO:0000313" key="10">
    <source>
        <dbReference type="Proteomes" id="UP001159179"/>
    </source>
</evidence>
<keyword evidence="2" id="KW-0813">Transport</keyword>
<dbReference type="SUPFAM" id="SSF103481">
    <property type="entry name" value="Multidrug resistance efflux transporter EmrE"/>
    <property type="match status" value="1"/>
</dbReference>
<keyword evidence="6 8" id="KW-0472">Membrane</keyword>
<dbReference type="PANTHER" id="PTHR30561:SF0">
    <property type="entry name" value="GUANIDINIUM EXPORTER"/>
    <property type="match status" value="1"/>
</dbReference>
<evidence type="ECO:0000256" key="5">
    <source>
        <dbReference type="ARBA" id="ARBA00022989"/>
    </source>
</evidence>
<evidence type="ECO:0000256" key="7">
    <source>
        <dbReference type="RuleBase" id="RU003942"/>
    </source>
</evidence>
<feature type="transmembrane region" description="Helical" evidence="8">
    <location>
        <begin position="53"/>
        <end position="74"/>
    </location>
</feature>
<evidence type="ECO:0000256" key="2">
    <source>
        <dbReference type="ARBA" id="ARBA00022448"/>
    </source>
</evidence>
<feature type="transmembrane region" description="Helical" evidence="8">
    <location>
        <begin position="80"/>
        <end position="99"/>
    </location>
</feature>
<comment type="similarity">
    <text evidence="7">Belongs to the drug/metabolite transporter (DMT) superfamily. Small multidrug resistance (SMR) (TC 2.A.7.1) family.</text>
</comment>
<reference evidence="9" key="1">
    <citation type="submission" date="2023-03" db="EMBL/GenBank/DDBJ databases">
        <title>Bacterial isolates from washroom surfaces on a university campus.</title>
        <authorList>
            <person name="Holman D.B."/>
            <person name="Gzyl K.E."/>
            <person name="Taheri A.E."/>
        </authorList>
    </citation>
    <scope>NUCLEOTIDE SEQUENCE</scope>
    <source>
        <strain evidence="9">RD03</strain>
    </source>
</reference>
<keyword evidence="3" id="KW-1003">Cell membrane</keyword>
<dbReference type="AlphaFoldDB" id="A0AAW6T644"/>
<proteinExistence type="inferred from homology"/>